<dbReference type="PANTHER" id="PTHR47649">
    <property type="entry name" value="RIBONUCLEASE D"/>
    <property type="match status" value="1"/>
</dbReference>
<dbReference type="InterPro" id="IPR036397">
    <property type="entry name" value="RNaseH_sf"/>
</dbReference>
<reference evidence="4" key="1">
    <citation type="journal article" date="2019" name="Int. J. Syst. Evol. Microbiol.">
        <title>The Global Catalogue of Microorganisms (GCM) 10K type strain sequencing project: providing services to taxonomists for standard genome sequencing and annotation.</title>
        <authorList>
            <consortium name="The Broad Institute Genomics Platform"/>
            <consortium name="The Broad Institute Genome Sequencing Center for Infectious Disease"/>
            <person name="Wu L."/>
            <person name="Ma J."/>
        </authorList>
    </citation>
    <scope>NUCLEOTIDE SEQUENCE [LARGE SCALE GENOMIC DNA]</scope>
    <source>
        <strain evidence="4">YIM 94188</strain>
    </source>
</reference>
<dbReference type="Gene3D" id="3.30.420.10">
    <property type="entry name" value="Ribonuclease H-like superfamily/Ribonuclease H"/>
    <property type="match status" value="1"/>
</dbReference>
<keyword evidence="4" id="KW-1185">Reference proteome</keyword>
<name>A0ABW0ZF28_9ACTN</name>
<dbReference type="Proteomes" id="UP001596072">
    <property type="component" value="Unassembled WGS sequence"/>
</dbReference>
<protein>
    <submittedName>
        <fullName evidence="3">Ribonuclease D</fullName>
    </submittedName>
</protein>
<dbReference type="SUPFAM" id="SSF53098">
    <property type="entry name" value="Ribonuclease H-like"/>
    <property type="match status" value="1"/>
</dbReference>
<dbReference type="InterPro" id="IPR044876">
    <property type="entry name" value="HRDC_dom_sf"/>
</dbReference>
<dbReference type="PANTHER" id="PTHR47649:SF1">
    <property type="entry name" value="RIBONUCLEASE D"/>
    <property type="match status" value="1"/>
</dbReference>
<dbReference type="SUPFAM" id="SSF47819">
    <property type="entry name" value="HRDC-like"/>
    <property type="match status" value="1"/>
</dbReference>
<dbReference type="PROSITE" id="PS50967">
    <property type="entry name" value="HRDC"/>
    <property type="match status" value="1"/>
</dbReference>
<dbReference type="RefSeq" id="WP_136431534.1">
    <property type="nucleotide sequence ID" value="NZ_JBHSNS010000002.1"/>
</dbReference>
<feature type="region of interest" description="Disordered" evidence="1">
    <location>
        <begin position="322"/>
        <end position="341"/>
    </location>
</feature>
<dbReference type="InterPro" id="IPR051086">
    <property type="entry name" value="RNase_D-like"/>
</dbReference>
<evidence type="ECO:0000313" key="4">
    <source>
        <dbReference type="Proteomes" id="UP001596072"/>
    </source>
</evidence>
<accession>A0ABW0ZF28</accession>
<evidence type="ECO:0000256" key="1">
    <source>
        <dbReference type="SAM" id="MobiDB-lite"/>
    </source>
</evidence>
<evidence type="ECO:0000313" key="3">
    <source>
        <dbReference type="EMBL" id="MFC5728677.1"/>
    </source>
</evidence>
<dbReference type="SMART" id="SM00474">
    <property type="entry name" value="35EXOc"/>
    <property type="match status" value="1"/>
</dbReference>
<gene>
    <name evidence="3" type="ORF">ACFPQB_07085</name>
</gene>
<feature type="compositionally biased region" description="Acidic residues" evidence="1">
    <location>
        <begin position="450"/>
        <end position="474"/>
    </location>
</feature>
<dbReference type="InterPro" id="IPR002121">
    <property type="entry name" value="HRDC_dom"/>
</dbReference>
<feature type="region of interest" description="Disordered" evidence="1">
    <location>
        <begin position="429"/>
        <end position="484"/>
    </location>
</feature>
<dbReference type="Pfam" id="PF01612">
    <property type="entry name" value="DNA_pol_A_exo1"/>
    <property type="match status" value="1"/>
</dbReference>
<dbReference type="Gene3D" id="1.10.150.80">
    <property type="entry name" value="HRDC domain"/>
    <property type="match status" value="2"/>
</dbReference>
<dbReference type="InterPro" id="IPR041605">
    <property type="entry name" value="Exo_C"/>
</dbReference>
<dbReference type="EMBL" id="JBHSNS010000002">
    <property type="protein sequence ID" value="MFC5728677.1"/>
    <property type="molecule type" value="Genomic_DNA"/>
</dbReference>
<feature type="domain" description="HRDC" evidence="2">
    <location>
        <begin position="241"/>
        <end position="321"/>
    </location>
</feature>
<dbReference type="InterPro" id="IPR010997">
    <property type="entry name" value="HRDC-like_sf"/>
</dbReference>
<evidence type="ECO:0000259" key="2">
    <source>
        <dbReference type="PROSITE" id="PS50967"/>
    </source>
</evidence>
<comment type="caution">
    <text evidence="3">The sequence shown here is derived from an EMBL/GenBank/DDBJ whole genome shotgun (WGS) entry which is preliminary data.</text>
</comment>
<dbReference type="Pfam" id="PF00570">
    <property type="entry name" value="HRDC"/>
    <property type="match status" value="1"/>
</dbReference>
<dbReference type="SMART" id="SM00341">
    <property type="entry name" value="HRDC"/>
    <property type="match status" value="1"/>
</dbReference>
<sequence length="484" mass="52478">MAGPDEQDPSVTEADESAAAPEEEQPVELLELSGGLPLIIDTLEALEEYCAALARGTGPVAIDAERASGYRYSSRAYLIQLKREGAGIALVDPIPFGTLEPLAEAIGDTEWILHAATQDLPCLAEVGLRPAALFDTELAGRLLNYPRVGLATLVETLLGRQLLKEHSAVDWSTRPLPKPWLEYAALDVEVLVELRELLSRELEETGKADWARQEFENLRGFQPTVRVDAWRRTSGLHKVRGRRTLGAVRSLWETRDRLAQERDVTPGRLIPDSAIVAAATAMPTSRGALMSTSGFHGRGASRYANEWLAAIREAAEMPEDQLPTRVTHGDGPPAPRTWADKDPVAARRLELARAAVSAIAEEHAVPLENLLTPDHLRRVMWTPPKTRDPVELLEAVIDQFNALGARSWQVGLTAPALTRAILEADEWKRQSRLRSSVADPDGDGSNGEGSDVEPPDVEAPDVEAPGDEASDDGAPESASDSSGS</sequence>
<dbReference type="Pfam" id="PF18305">
    <property type="entry name" value="DNA_pol_A_exoN"/>
    <property type="match status" value="1"/>
</dbReference>
<organism evidence="3 4">
    <name type="scientific">Nocardioides vastitatis</name>
    <dbReference type="NCBI Taxonomy" id="2568655"/>
    <lineage>
        <taxon>Bacteria</taxon>
        <taxon>Bacillati</taxon>
        <taxon>Actinomycetota</taxon>
        <taxon>Actinomycetes</taxon>
        <taxon>Propionibacteriales</taxon>
        <taxon>Nocardioidaceae</taxon>
        <taxon>Nocardioides</taxon>
    </lineage>
</organism>
<dbReference type="CDD" id="cd06142">
    <property type="entry name" value="RNaseD_exo"/>
    <property type="match status" value="1"/>
</dbReference>
<feature type="region of interest" description="Disordered" evidence="1">
    <location>
        <begin position="1"/>
        <end position="26"/>
    </location>
</feature>
<dbReference type="InterPro" id="IPR012337">
    <property type="entry name" value="RNaseH-like_sf"/>
</dbReference>
<dbReference type="InterPro" id="IPR002562">
    <property type="entry name" value="3'-5'_exonuclease_dom"/>
</dbReference>
<proteinExistence type="predicted"/>